<dbReference type="GO" id="GO:0000166">
    <property type="term" value="F:nucleotide binding"/>
    <property type="evidence" value="ECO:0007669"/>
    <property type="project" value="InterPro"/>
</dbReference>
<dbReference type="Pfam" id="PF02894">
    <property type="entry name" value="GFO_IDH_MocA_C"/>
    <property type="match status" value="1"/>
</dbReference>
<dbReference type="Proteomes" id="UP000676194">
    <property type="component" value="Chromosome"/>
</dbReference>
<proteinExistence type="predicted"/>
<dbReference type="Gene3D" id="3.30.360.10">
    <property type="entry name" value="Dihydrodipicolinate Reductase, domain 2"/>
    <property type="match status" value="1"/>
</dbReference>
<evidence type="ECO:0000259" key="2">
    <source>
        <dbReference type="Pfam" id="PF02894"/>
    </source>
</evidence>
<dbReference type="InterPro" id="IPR050463">
    <property type="entry name" value="Gfo/Idh/MocA_oxidrdct_glycsds"/>
</dbReference>
<name>A0A8E6B7S7_9BACT</name>
<dbReference type="Pfam" id="PF01408">
    <property type="entry name" value="GFO_IDH_MocA"/>
    <property type="match status" value="1"/>
</dbReference>
<protein>
    <submittedName>
        <fullName evidence="3">Gfo/Idh/MocA family oxidoreductase</fullName>
    </submittedName>
</protein>
<dbReference type="InterPro" id="IPR019546">
    <property type="entry name" value="TAT_signal_bac_arc"/>
</dbReference>
<dbReference type="InterPro" id="IPR000683">
    <property type="entry name" value="Gfo/Idh/MocA-like_OxRdtase_N"/>
</dbReference>
<dbReference type="PANTHER" id="PTHR43818">
    <property type="entry name" value="BCDNA.GH03377"/>
    <property type="match status" value="1"/>
</dbReference>
<dbReference type="Gene3D" id="3.40.50.720">
    <property type="entry name" value="NAD(P)-binding Rossmann-like Domain"/>
    <property type="match status" value="1"/>
</dbReference>
<evidence type="ECO:0000259" key="1">
    <source>
        <dbReference type="Pfam" id="PF01408"/>
    </source>
</evidence>
<dbReference type="NCBIfam" id="TIGR01409">
    <property type="entry name" value="TAT_signal_seq"/>
    <property type="match status" value="1"/>
</dbReference>
<keyword evidence="4" id="KW-1185">Reference proteome</keyword>
<dbReference type="PANTHER" id="PTHR43818:SF12">
    <property type="entry name" value="NADH-DEPENDENT DEHYDROGENASE-RELATED"/>
    <property type="match status" value="1"/>
</dbReference>
<reference evidence="3" key="1">
    <citation type="submission" date="2021-05" db="EMBL/GenBank/DDBJ databases">
        <title>Complete genome sequence of the cellulolytic planctomycete Telmatocola sphagniphila SP2T and characterization of the first cellulase from planctomycetes.</title>
        <authorList>
            <person name="Rakitin A.L."/>
            <person name="Beletsky A.V."/>
            <person name="Naumoff D.G."/>
            <person name="Kulichevskaya I.S."/>
            <person name="Mardanov A.V."/>
            <person name="Ravin N.V."/>
            <person name="Dedysh S.N."/>
        </authorList>
    </citation>
    <scope>NUCLEOTIDE SEQUENCE</scope>
    <source>
        <strain evidence="3">SP2T</strain>
    </source>
</reference>
<organism evidence="3 4">
    <name type="scientific">Telmatocola sphagniphila</name>
    <dbReference type="NCBI Taxonomy" id="1123043"/>
    <lineage>
        <taxon>Bacteria</taxon>
        <taxon>Pseudomonadati</taxon>
        <taxon>Planctomycetota</taxon>
        <taxon>Planctomycetia</taxon>
        <taxon>Gemmatales</taxon>
        <taxon>Gemmataceae</taxon>
    </lineage>
</organism>
<dbReference type="SUPFAM" id="SSF51735">
    <property type="entry name" value="NAD(P)-binding Rossmann-fold domains"/>
    <property type="match status" value="1"/>
</dbReference>
<dbReference type="InterPro" id="IPR036291">
    <property type="entry name" value="NAD(P)-bd_dom_sf"/>
</dbReference>
<sequence length="574" mass="63027">MILKPDEKDNGKKNFYAVSQGINASLTEELAKQNLKPSMQPMEKFDEAELNRRGFLKTTLAAGAVLPVSAAVYFGYGAMEGKPVKAALIGAGDEGGVLLGEHNPAYIEFIACCDIRPSNKKRIIEGDPKVPLRKGFVLKYGREQADKIASSHMYDDYKEMLDKEKEIEAVVIALPLHLHAPVAIECMKRGKHVLCEKLMARTITACKDMIKTARETGKILSIGHQRHYSMLYAHALDIIKSGTLGDVKHIRALWHRNFTWDADVPKDPPPGITLPKFRDGWFPPPTKDDYEALKDSFSKYDYKSFEELIRWRLYNRTGGGLMAELGSHQLDACSIFLGKVKPLAVTGVGTHSFFGILGKNQNRNDRSIDDHVFTMFEFPGKNHPKGANKGTDEHDVVVVTYSSISTNGLEPYGETVMGSRGTMLVEGEKDVYVYKEPQPGGGAGGKGTAVSIAKAGDGKPVMAAASTWGGPAAAAVSSSVSGSDGPPVSRGYKEEMEDFAVCIRKWDGKIGYNQKDGKFEQRLPRCHGEVAMADAILALTANLSMGKRQRIEFDPAWFDYTKSDVPDKDVNLEG</sequence>
<accession>A0A8E6B7S7</accession>
<dbReference type="RefSeq" id="WP_213497817.1">
    <property type="nucleotide sequence ID" value="NZ_CP074694.1"/>
</dbReference>
<dbReference type="EMBL" id="CP074694">
    <property type="protein sequence ID" value="QVL32927.1"/>
    <property type="molecule type" value="Genomic_DNA"/>
</dbReference>
<dbReference type="SUPFAM" id="SSF55347">
    <property type="entry name" value="Glyceraldehyde-3-phosphate dehydrogenase-like, C-terminal domain"/>
    <property type="match status" value="1"/>
</dbReference>
<feature type="domain" description="Gfo/Idh/MocA-like oxidoreductase N-terminal" evidence="1">
    <location>
        <begin position="149"/>
        <end position="224"/>
    </location>
</feature>
<gene>
    <name evidence="3" type="ORF">KIH39_03140</name>
</gene>
<feature type="domain" description="Gfo/Idh/MocA-like oxidoreductase C-terminal" evidence="2">
    <location>
        <begin position="305"/>
        <end position="436"/>
    </location>
</feature>
<dbReference type="KEGG" id="tsph:KIH39_03140"/>
<evidence type="ECO:0000313" key="4">
    <source>
        <dbReference type="Proteomes" id="UP000676194"/>
    </source>
</evidence>
<dbReference type="AlphaFoldDB" id="A0A8E6B7S7"/>
<dbReference type="InterPro" id="IPR004104">
    <property type="entry name" value="Gfo/Idh/MocA-like_OxRdtase_C"/>
</dbReference>
<evidence type="ECO:0000313" key="3">
    <source>
        <dbReference type="EMBL" id="QVL32927.1"/>
    </source>
</evidence>